<evidence type="ECO:0000313" key="2">
    <source>
        <dbReference type="EMBL" id="KAF2487213.1"/>
    </source>
</evidence>
<feature type="region of interest" description="Disordered" evidence="1">
    <location>
        <begin position="164"/>
        <end position="238"/>
    </location>
</feature>
<reference evidence="2" key="1">
    <citation type="journal article" date="2020" name="Stud. Mycol.">
        <title>101 Dothideomycetes genomes: a test case for predicting lifestyles and emergence of pathogens.</title>
        <authorList>
            <person name="Haridas S."/>
            <person name="Albert R."/>
            <person name="Binder M."/>
            <person name="Bloem J."/>
            <person name="Labutti K."/>
            <person name="Salamov A."/>
            <person name="Andreopoulos B."/>
            <person name="Baker S."/>
            <person name="Barry K."/>
            <person name="Bills G."/>
            <person name="Bluhm B."/>
            <person name="Cannon C."/>
            <person name="Castanera R."/>
            <person name="Culley D."/>
            <person name="Daum C."/>
            <person name="Ezra D."/>
            <person name="Gonzalez J."/>
            <person name="Henrissat B."/>
            <person name="Kuo A."/>
            <person name="Liang C."/>
            <person name="Lipzen A."/>
            <person name="Lutzoni F."/>
            <person name="Magnuson J."/>
            <person name="Mondo S."/>
            <person name="Nolan M."/>
            <person name="Ohm R."/>
            <person name="Pangilinan J."/>
            <person name="Park H.-J."/>
            <person name="Ramirez L."/>
            <person name="Alfaro M."/>
            <person name="Sun H."/>
            <person name="Tritt A."/>
            <person name="Yoshinaga Y."/>
            <person name="Zwiers L.-H."/>
            <person name="Turgeon B."/>
            <person name="Goodwin S."/>
            <person name="Spatafora J."/>
            <person name="Crous P."/>
            <person name="Grigoriev I."/>
        </authorList>
    </citation>
    <scope>NUCLEOTIDE SEQUENCE</scope>
    <source>
        <strain evidence="2">CBS 113389</strain>
    </source>
</reference>
<name>A0A6A6Q6F0_9PEZI</name>
<organism evidence="2 3">
    <name type="scientific">Neohortaea acidophila</name>
    <dbReference type="NCBI Taxonomy" id="245834"/>
    <lineage>
        <taxon>Eukaryota</taxon>
        <taxon>Fungi</taxon>
        <taxon>Dikarya</taxon>
        <taxon>Ascomycota</taxon>
        <taxon>Pezizomycotina</taxon>
        <taxon>Dothideomycetes</taxon>
        <taxon>Dothideomycetidae</taxon>
        <taxon>Mycosphaerellales</taxon>
        <taxon>Teratosphaeriaceae</taxon>
        <taxon>Neohortaea</taxon>
    </lineage>
</organism>
<feature type="region of interest" description="Disordered" evidence="1">
    <location>
        <begin position="469"/>
        <end position="502"/>
    </location>
</feature>
<evidence type="ECO:0008006" key="4">
    <source>
        <dbReference type="Google" id="ProtNLM"/>
    </source>
</evidence>
<proteinExistence type="predicted"/>
<gene>
    <name evidence="2" type="ORF">BDY17DRAFT_243587</name>
</gene>
<feature type="compositionally biased region" description="Polar residues" evidence="1">
    <location>
        <begin position="196"/>
        <end position="205"/>
    </location>
</feature>
<dbReference type="AlphaFoldDB" id="A0A6A6Q6F0"/>
<evidence type="ECO:0000313" key="3">
    <source>
        <dbReference type="Proteomes" id="UP000799767"/>
    </source>
</evidence>
<dbReference type="PANTHER" id="PTHR48172:SF2">
    <property type="entry name" value="VACUOLAR PROTEIN SORTING PROTEIN 62"/>
    <property type="match status" value="1"/>
</dbReference>
<keyword evidence="3" id="KW-1185">Reference proteome</keyword>
<protein>
    <recommendedName>
        <fullName evidence="4">Vacuolar protein sorting-associated protein 62</fullName>
    </recommendedName>
</protein>
<feature type="compositionally biased region" description="Acidic residues" evidence="1">
    <location>
        <begin position="180"/>
        <end position="192"/>
    </location>
</feature>
<dbReference type="RefSeq" id="XP_033593782.1">
    <property type="nucleotide sequence ID" value="XM_033730451.1"/>
</dbReference>
<accession>A0A6A6Q6F0</accession>
<dbReference type="Proteomes" id="UP000799767">
    <property type="component" value="Unassembled WGS sequence"/>
</dbReference>
<sequence length="502" mass="57263">MDKENLEWIATSKSWLNRQACLWLGLCGVAHLNSDAWAWDGVQDEIPSPVRPDTSSWWRAGEEDPTSWTPDERAKREIPQYVFDHAPYVHLFSREQFWPGDIAEHLNHTPPYLNYSKISDLEYERNLTNLNDLNRYDSGGYGRFVYLQSADNVEERPRPEWLSGVHNIPQTLQARRKDQDDEEEAEWPEFSDADQLPSQPTFETQTTEDIESVLPSLAPRECKDPFQPVPMPKPDLRKRSAKLRGTKHTPNQLGRSSAPAILVVVPKEDGIVDAFWFFFYSFNLGQKVLGIRFGNHVGDWEHTMIRFRHGKPDQVFLSEHNFGDAFAWHALENNGTAAAGAERPVVYSAVGTHAMYATPGMHPYILPWGILHDQTDRGPLWDPALNAQSYTWDPVKKTIRASTRNPTAPTGWFHFAGHWGDKFYPLSDPRQYRFAGQYHYVNGPTGPRFKSLDRARVCPRQAKKCHIRQWANDGGSRRMPAPGEDAEEGGIPGGNSTDTFKP</sequence>
<dbReference type="OrthoDB" id="188042at2759"/>
<dbReference type="GeneID" id="54471453"/>
<dbReference type="Pfam" id="PF06101">
    <property type="entry name" value="Vps62"/>
    <property type="match status" value="1"/>
</dbReference>
<dbReference type="InterPro" id="IPR009291">
    <property type="entry name" value="Vps62"/>
</dbReference>
<dbReference type="PANTHER" id="PTHR48172">
    <property type="match status" value="1"/>
</dbReference>
<dbReference type="EMBL" id="MU001631">
    <property type="protein sequence ID" value="KAF2487213.1"/>
    <property type="molecule type" value="Genomic_DNA"/>
</dbReference>
<evidence type="ECO:0000256" key="1">
    <source>
        <dbReference type="SAM" id="MobiDB-lite"/>
    </source>
</evidence>